<feature type="transmembrane region" description="Helical" evidence="1">
    <location>
        <begin position="289"/>
        <end position="309"/>
    </location>
</feature>
<dbReference type="AlphaFoldDB" id="A0A811PME7"/>
<keyword evidence="1" id="KW-1133">Transmembrane helix</keyword>
<evidence type="ECO:0000256" key="1">
    <source>
        <dbReference type="SAM" id="Phobius"/>
    </source>
</evidence>
<proteinExistence type="predicted"/>
<keyword evidence="1" id="KW-0812">Transmembrane</keyword>
<dbReference type="Proteomes" id="UP000604825">
    <property type="component" value="Unassembled WGS sequence"/>
</dbReference>
<keyword evidence="3" id="KW-1185">Reference proteome</keyword>
<dbReference type="OrthoDB" id="10523906at2759"/>
<feature type="transmembrane region" description="Helical" evidence="1">
    <location>
        <begin position="264"/>
        <end position="283"/>
    </location>
</feature>
<keyword evidence="1" id="KW-0472">Membrane</keyword>
<evidence type="ECO:0000313" key="3">
    <source>
        <dbReference type="Proteomes" id="UP000604825"/>
    </source>
</evidence>
<gene>
    <name evidence="2" type="ORF">NCGR_LOCUS31149</name>
</gene>
<evidence type="ECO:0000313" key="2">
    <source>
        <dbReference type="EMBL" id="CAD6246916.1"/>
    </source>
</evidence>
<organism evidence="2 3">
    <name type="scientific">Miscanthus lutarioriparius</name>
    <dbReference type="NCBI Taxonomy" id="422564"/>
    <lineage>
        <taxon>Eukaryota</taxon>
        <taxon>Viridiplantae</taxon>
        <taxon>Streptophyta</taxon>
        <taxon>Embryophyta</taxon>
        <taxon>Tracheophyta</taxon>
        <taxon>Spermatophyta</taxon>
        <taxon>Magnoliopsida</taxon>
        <taxon>Liliopsida</taxon>
        <taxon>Poales</taxon>
        <taxon>Poaceae</taxon>
        <taxon>PACMAD clade</taxon>
        <taxon>Panicoideae</taxon>
        <taxon>Andropogonodae</taxon>
        <taxon>Andropogoneae</taxon>
        <taxon>Saccharinae</taxon>
        <taxon>Miscanthus</taxon>
    </lineage>
</organism>
<protein>
    <submittedName>
        <fullName evidence="2">Uncharacterized protein</fullName>
    </submittedName>
</protein>
<dbReference type="EMBL" id="CAJGYO010000007">
    <property type="protein sequence ID" value="CAD6246916.1"/>
    <property type="molecule type" value="Genomic_DNA"/>
</dbReference>
<reference evidence="2" key="1">
    <citation type="submission" date="2020-10" db="EMBL/GenBank/DDBJ databases">
        <authorList>
            <person name="Han B."/>
            <person name="Lu T."/>
            <person name="Zhao Q."/>
            <person name="Huang X."/>
            <person name="Zhao Y."/>
        </authorList>
    </citation>
    <scope>NUCLEOTIDE SEQUENCE</scope>
</reference>
<name>A0A811PME7_9POAL</name>
<accession>A0A811PME7</accession>
<sequence length="311" mass="32531">MDHGGDAASPTTVVEFTELVMAGAVEAHSHMSTGTFHVQRGAAAARRAIVDGFEPSAAAFHDFADLARHVVVPVDVSFHLHHQPEPGVAYPNIGEFWRQLMGLVDVALLGPHLPDEVVQVLHNYGYSFLQPRPRAGSGVVLVDLLPGDGRSVYNGDYALQPRPDAGHGEVFVGLLPGGGGAADDYGYYPWQWQPRPGVGSGEVFVNSSSFAPQTLAGTGRADGIAGALRVPNLGAGYDGSVALAHDIGAGYDNRGMVADHLRRLLPFVGIGASSVAINGLAAGPSSPAVAFHLFMLLLGGLFLVILHVLRA</sequence>
<comment type="caution">
    <text evidence="2">The sequence shown here is derived from an EMBL/GenBank/DDBJ whole genome shotgun (WGS) entry which is preliminary data.</text>
</comment>